<dbReference type="AlphaFoldDB" id="A0A5J4FGB5"/>
<dbReference type="Proteomes" id="UP000376575">
    <property type="component" value="Unassembled WGS sequence"/>
</dbReference>
<comment type="caution">
    <text evidence="2">The sequence shown here is derived from an EMBL/GenBank/DDBJ whole genome shotgun (WGS) entry which is preliminary data.</text>
</comment>
<gene>
    <name evidence="2" type="primary">era_4</name>
    <name evidence="2" type="ORF">MiAbW_03632</name>
</gene>
<evidence type="ECO:0000313" key="2">
    <source>
        <dbReference type="EMBL" id="GEA29050.1"/>
    </source>
</evidence>
<protein>
    <submittedName>
        <fullName evidence="2">GTPase Era</fullName>
    </submittedName>
</protein>
<accession>A0A5J4FGB5</accession>
<dbReference type="GO" id="GO:0005525">
    <property type="term" value="F:GTP binding"/>
    <property type="evidence" value="ECO:0007669"/>
    <property type="project" value="InterPro"/>
</dbReference>
<proteinExistence type="predicted"/>
<dbReference type="EMBL" id="BJKP01000086">
    <property type="protein sequence ID" value="GEA29050.1"/>
    <property type="molecule type" value="Genomic_DNA"/>
</dbReference>
<dbReference type="InterPro" id="IPR027417">
    <property type="entry name" value="P-loop_NTPase"/>
</dbReference>
<dbReference type="Gene3D" id="3.40.50.300">
    <property type="entry name" value="P-loop containing nucleotide triphosphate hydrolases"/>
    <property type="match status" value="1"/>
</dbReference>
<name>A0A5J4FGB5_MICAE</name>
<reference evidence="2 3" key="1">
    <citation type="journal article" date="2019" name="FEMS Microbiol. Lett.">
        <title>A novel salt-tolerant genotype illuminates the sucrose gene evolution in freshwater bloom-forming cyanobacterium Microcystis aeruginosa.</title>
        <authorList>
            <person name="Tanabe Y."/>
            <person name="Yamaguchi H."/>
            <person name="Sano T."/>
            <person name="Kawachi M."/>
        </authorList>
    </citation>
    <scope>NUCLEOTIDE SEQUENCE [LARGE SCALE GENOMIC DNA]</scope>
    <source>
        <strain evidence="2 3">NIES-4325</strain>
    </source>
</reference>
<dbReference type="SUPFAM" id="SSF52540">
    <property type="entry name" value="P-loop containing nucleoside triphosphate hydrolases"/>
    <property type="match status" value="1"/>
</dbReference>
<dbReference type="Pfam" id="PF01926">
    <property type="entry name" value="MMR_HSR1"/>
    <property type="match status" value="1"/>
</dbReference>
<evidence type="ECO:0000259" key="1">
    <source>
        <dbReference type="Pfam" id="PF01926"/>
    </source>
</evidence>
<dbReference type="RefSeq" id="WP_151697344.1">
    <property type="nucleotide sequence ID" value="NZ_BJKP01000086.1"/>
</dbReference>
<evidence type="ECO:0000313" key="3">
    <source>
        <dbReference type="Proteomes" id="UP000376575"/>
    </source>
</evidence>
<sequence length="198" mass="22964">MKKTEIKFTYVYSQFDDIVEEFQKFLKKCDQEESKQYSQNLKKESKLIRENLMLQIAFIGQYSAGKSTIISALTGYKSIKIGSDITTDKATSYVWQGIKLVDTPGIGTERRDHDEVTYEAIKQADLLIFCTTHMLLDDHIVEHFKNLAYEKQYAHKMMLVFNKLSAEAGDDDQKIENYRSSIAQALHHHSLNDFPIFF</sequence>
<dbReference type="InterPro" id="IPR006073">
    <property type="entry name" value="GTP-bd"/>
</dbReference>
<organism evidence="2 3">
    <name type="scientific">Microcystis aeruginosa NIES-4325</name>
    <dbReference type="NCBI Taxonomy" id="2569534"/>
    <lineage>
        <taxon>Bacteria</taxon>
        <taxon>Bacillati</taxon>
        <taxon>Cyanobacteriota</taxon>
        <taxon>Cyanophyceae</taxon>
        <taxon>Oscillatoriophycideae</taxon>
        <taxon>Chroococcales</taxon>
        <taxon>Microcystaceae</taxon>
        <taxon>Microcystis</taxon>
    </lineage>
</organism>
<feature type="domain" description="G" evidence="1">
    <location>
        <begin position="55"/>
        <end position="163"/>
    </location>
</feature>